<evidence type="ECO:0000313" key="17">
    <source>
        <dbReference type="Proteomes" id="UP001056336"/>
    </source>
</evidence>
<reference evidence="16" key="2">
    <citation type="submission" date="2022-05" db="EMBL/GenBank/DDBJ databases">
        <authorList>
            <person name="Kim J.-S."/>
            <person name="Lee K."/>
            <person name="Suh M."/>
            <person name="Eom M."/>
            <person name="Kim J.-S."/>
            <person name="Kim D.-S."/>
            <person name="Ko S.-H."/>
            <person name="Shin Y."/>
            <person name="Lee J.-S."/>
        </authorList>
    </citation>
    <scope>NUCLEOTIDE SEQUENCE</scope>
    <source>
        <strain evidence="16">N237</strain>
    </source>
</reference>
<dbReference type="NCBIfam" id="NF004160">
    <property type="entry name" value="PRK05627.1-3"/>
    <property type="match status" value="1"/>
</dbReference>
<evidence type="ECO:0000256" key="4">
    <source>
        <dbReference type="ARBA" id="ARBA00022643"/>
    </source>
</evidence>
<feature type="domain" description="Riboflavin kinase" evidence="15">
    <location>
        <begin position="185"/>
        <end position="318"/>
    </location>
</feature>
<dbReference type="Pfam" id="PF01687">
    <property type="entry name" value="Flavokinase"/>
    <property type="match status" value="1"/>
</dbReference>
<dbReference type="Gene3D" id="3.40.50.620">
    <property type="entry name" value="HUPs"/>
    <property type="match status" value="1"/>
</dbReference>
<dbReference type="EMBL" id="CP097332">
    <property type="protein sequence ID" value="UQX86780.1"/>
    <property type="molecule type" value="Genomic_DNA"/>
</dbReference>
<dbReference type="Proteomes" id="UP001056336">
    <property type="component" value="Chromosome"/>
</dbReference>
<dbReference type="GO" id="GO:0008531">
    <property type="term" value="F:riboflavin kinase activity"/>
    <property type="evidence" value="ECO:0007669"/>
    <property type="project" value="UniProtKB-EC"/>
</dbReference>
<dbReference type="InterPro" id="IPR023465">
    <property type="entry name" value="Riboflavin_kinase_dom_sf"/>
</dbReference>
<organism evidence="16 17">
    <name type="scientific">Jatrophihabitans telluris</name>
    <dbReference type="NCBI Taxonomy" id="2038343"/>
    <lineage>
        <taxon>Bacteria</taxon>
        <taxon>Bacillati</taxon>
        <taxon>Actinomycetota</taxon>
        <taxon>Actinomycetes</taxon>
        <taxon>Jatrophihabitantales</taxon>
        <taxon>Jatrophihabitantaceae</taxon>
        <taxon>Jatrophihabitans</taxon>
    </lineage>
</organism>
<dbReference type="NCBIfam" id="TIGR00083">
    <property type="entry name" value="ribF"/>
    <property type="match status" value="1"/>
</dbReference>
<dbReference type="SMART" id="SM00904">
    <property type="entry name" value="Flavokinase"/>
    <property type="match status" value="1"/>
</dbReference>
<keyword evidence="4 14" id="KW-0288">FMN</keyword>
<evidence type="ECO:0000256" key="14">
    <source>
        <dbReference type="PIRNR" id="PIRNR004491"/>
    </source>
</evidence>
<dbReference type="Pfam" id="PF06574">
    <property type="entry name" value="FAD_syn"/>
    <property type="match status" value="1"/>
</dbReference>
<dbReference type="InterPro" id="IPR002606">
    <property type="entry name" value="Riboflavin_kinase_bac"/>
</dbReference>
<evidence type="ECO:0000256" key="6">
    <source>
        <dbReference type="ARBA" id="ARBA00022695"/>
    </source>
</evidence>
<keyword evidence="17" id="KW-1185">Reference proteome</keyword>
<gene>
    <name evidence="16" type="ORF">M6D93_10720</name>
</gene>
<evidence type="ECO:0000259" key="15">
    <source>
        <dbReference type="SMART" id="SM00904"/>
    </source>
</evidence>
<dbReference type="SUPFAM" id="SSF82114">
    <property type="entry name" value="Riboflavin kinase-like"/>
    <property type="match status" value="1"/>
</dbReference>
<dbReference type="InterPro" id="IPR023468">
    <property type="entry name" value="Riboflavin_kinase"/>
</dbReference>
<accession>A0ABY4QSP8</accession>
<dbReference type="PIRSF" id="PIRSF004491">
    <property type="entry name" value="FAD_Synth"/>
    <property type="match status" value="1"/>
</dbReference>
<keyword evidence="7 14" id="KW-0547">Nucleotide-binding</keyword>
<dbReference type="EC" id="2.7.1.26" evidence="14"/>
<comment type="pathway">
    <text evidence="1 14">Cofactor biosynthesis; FAD biosynthesis; FAD from FMN: step 1/1.</text>
</comment>
<evidence type="ECO:0000256" key="5">
    <source>
        <dbReference type="ARBA" id="ARBA00022679"/>
    </source>
</evidence>
<keyword evidence="9 14" id="KW-0274">FAD</keyword>
<comment type="similarity">
    <text evidence="14">Belongs to the ribF family.</text>
</comment>
<keyword evidence="10 14" id="KW-0067">ATP-binding</keyword>
<evidence type="ECO:0000256" key="3">
    <source>
        <dbReference type="ARBA" id="ARBA00022630"/>
    </source>
</evidence>
<keyword evidence="8 14" id="KW-0418">Kinase</keyword>
<comment type="catalytic activity">
    <reaction evidence="13 14">
        <text>FMN + ATP + H(+) = FAD + diphosphate</text>
        <dbReference type="Rhea" id="RHEA:17237"/>
        <dbReference type="ChEBI" id="CHEBI:15378"/>
        <dbReference type="ChEBI" id="CHEBI:30616"/>
        <dbReference type="ChEBI" id="CHEBI:33019"/>
        <dbReference type="ChEBI" id="CHEBI:57692"/>
        <dbReference type="ChEBI" id="CHEBI:58210"/>
        <dbReference type="EC" id="2.7.7.2"/>
    </reaction>
</comment>
<proteinExistence type="inferred from homology"/>
<dbReference type="Gene3D" id="2.40.30.30">
    <property type="entry name" value="Riboflavin kinase-like"/>
    <property type="match status" value="1"/>
</dbReference>
<sequence>MAAQRWRGLESIPNGWGRCVATIGVFDGVHRGHQRLIARTNELAAELGLPSVLLTFTPHPSEVVRPGSHPPLLTTNTRKAELAAHYGVDVVVFIPFTLEFSRLSPEEFVHQALVADLHAAAVVVGENFRFGAKAAGDVSTLIELGRRWGFRAEGVGLLIESDTPISSTYIRSCVEAGDMAAASHALGRPHRLDGVVIRGDQRGRDLGFPTANVRAETFAAVPADGVYAGRIVRIDEWGNTRTDEPSRVTAISVGTNPTFDGRHRSVEAYILDFDADLYGQNLGVEFIHRLRGMVRFDSIGELVVQMADDVEQTRNLLA</sequence>
<comment type="pathway">
    <text evidence="2 14">Cofactor biosynthesis; FMN biosynthesis; FMN from riboflavin (ATP route): step 1/1.</text>
</comment>
<evidence type="ECO:0000256" key="2">
    <source>
        <dbReference type="ARBA" id="ARBA00005201"/>
    </source>
</evidence>
<dbReference type="PANTHER" id="PTHR22749">
    <property type="entry name" value="RIBOFLAVIN KINASE/FMN ADENYLYLTRANSFERASE"/>
    <property type="match status" value="1"/>
</dbReference>
<keyword evidence="3 14" id="KW-0285">Flavoprotein</keyword>
<keyword evidence="11" id="KW-0511">Multifunctional enzyme</keyword>
<evidence type="ECO:0000256" key="12">
    <source>
        <dbReference type="ARBA" id="ARBA00047880"/>
    </source>
</evidence>
<evidence type="ECO:0000256" key="10">
    <source>
        <dbReference type="ARBA" id="ARBA00022840"/>
    </source>
</evidence>
<evidence type="ECO:0000256" key="13">
    <source>
        <dbReference type="ARBA" id="ARBA00049494"/>
    </source>
</evidence>
<dbReference type="EC" id="2.7.7.2" evidence="14"/>
<protein>
    <recommendedName>
        <fullName evidence="14">Riboflavin biosynthesis protein</fullName>
    </recommendedName>
    <domain>
        <recommendedName>
            <fullName evidence="14">Riboflavin kinase</fullName>
            <ecNumber evidence="14">2.7.1.26</ecNumber>
        </recommendedName>
        <alternativeName>
            <fullName evidence="14">Flavokinase</fullName>
        </alternativeName>
    </domain>
    <domain>
        <recommendedName>
            <fullName evidence="14">FMN adenylyltransferase</fullName>
            <ecNumber evidence="14">2.7.7.2</ecNumber>
        </recommendedName>
        <alternativeName>
            <fullName evidence="14">FAD pyrophosphorylase</fullName>
        </alternativeName>
        <alternativeName>
            <fullName evidence="14">FAD synthase</fullName>
        </alternativeName>
    </domain>
</protein>
<dbReference type="GO" id="GO:0003919">
    <property type="term" value="F:FMN adenylyltransferase activity"/>
    <property type="evidence" value="ECO:0007669"/>
    <property type="project" value="UniProtKB-EC"/>
</dbReference>
<dbReference type="InterPro" id="IPR014729">
    <property type="entry name" value="Rossmann-like_a/b/a_fold"/>
</dbReference>
<comment type="catalytic activity">
    <reaction evidence="12 14">
        <text>riboflavin + ATP = FMN + ADP + H(+)</text>
        <dbReference type="Rhea" id="RHEA:14357"/>
        <dbReference type="ChEBI" id="CHEBI:15378"/>
        <dbReference type="ChEBI" id="CHEBI:30616"/>
        <dbReference type="ChEBI" id="CHEBI:57986"/>
        <dbReference type="ChEBI" id="CHEBI:58210"/>
        <dbReference type="ChEBI" id="CHEBI:456216"/>
        <dbReference type="EC" id="2.7.1.26"/>
    </reaction>
</comment>
<evidence type="ECO:0000256" key="9">
    <source>
        <dbReference type="ARBA" id="ARBA00022827"/>
    </source>
</evidence>
<dbReference type="PANTHER" id="PTHR22749:SF6">
    <property type="entry name" value="RIBOFLAVIN KINASE"/>
    <property type="match status" value="1"/>
</dbReference>
<evidence type="ECO:0000256" key="7">
    <source>
        <dbReference type="ARBA" id="ARBA00022741"/>
    </source>
</evidence>
<dbReference type="InterPro" id="IPR015865">
    <property type="entry name" value="Riboflavin_kinase_bac/euk"/>
</dbReference>
<keyword evidence="5 14" id="KW-0808">Transferase</keyword>
<evidence type="ECO:0000313" key="16">
    <source>
        <dbReference type="EMBL" id="UQX86780.1"/>
    </source>
</evidence>
<dbReference type="RefSeq" id="WP_249769159.1">
    <property type="nucleotide sequence ID" value="NZ_CP097332.1"/>
</dbReference>
<name>A0ABY4QSP8_9ACTN</name>
<dbReference type="SUPFAM" id="SSF52374">
    <property type="entry name" value="Nucleotidylyl transferase"/>
    <property type="match status" value="1"/>
</dbReference>
<dbReference type="InterPro" id="IPR015864">
    <property type="entry name" value="FAD_synthase"/>
</dbReference>
<evidence type="ECO:0000256" key="8">
    <source>
        <dbReference type="ARBA" id="ARBA00022777"/>
    </source>
</evidence>
<keyword evidence="6 14" id="KW-0548">Nucleotidyltransferase</keyword>
<reference evidence="16" key="1">
    <citation type="journal article" date="2018" name="Int. J. Syst. Evol. Microbiol.">
        <title>Jatrophihabitans telluris sp. nov., isolated from sediment soil of lava forest wetlands and the emended description of the genus Jatrophihabitans.</title>
        <authorList>
            <person name="Lee K.C."/>
            <person name="Suh M.K."/>
            <person name="Eom M.K."/>
            <person name="Kim K.K."/>
            <person name="Kim J.S."/>
            <person name="Kim D.S."/>
            <person name="Ko S.H."/>
            <person name="Shin Y.K."/>
            <person name="Lee J.S."/>
        </authorList>
    </citation>
    <scope>NUCLEOTIDE SEQUENCE</scope>
    <source>
        <strain evidence="16">N237</strain>
    </source>
</reference>
<dbReference type="CDD" id="cd02064">
    <property type="entry name" value="FAD_synthetase_N"/>
    <property type="match status" value="1"/>
</dbReference>
<evidence type="ECO:0000256" key="11">
    <source>
        <dbReference type="ARBA" id="ARBA00023268"/>
    </source>
</evidence>
<evidence type="ECO:0000256" key="1">
    <source>
        <dbReference type="ARBA" id="ARBA00004726"/>
    </source>
</evidence>